<dbReference type="InterPro" id="IPR011049">
    <property type="entry name" value="Serralysin-like_metalloprot_C"/>
</dbReference>
<keyword evidence="3" id="KW-1185">Reference proteome</keyword>
<comment type="caution">
    <text evidence="2">The sequence shown here is derived from an EMBL/GenBank/DDBJ whole genome shotgun (WGS) entry which is preliminary data.</text>
</comment>
<evidence type="ECO:0000259" key="1">
    <source>
        <dbReference type="Pfam" id="PF19077"/>
    </source>
</evidence>
<dbReference type="RefSeq" id="WP_202831715.1">
    <property type="nucleotide sequence ID" value="NZ_JAETWB010000003.1"/>
</dbReference>
<dbReference type="InterPro" id="IPR001343">
    <property type="entry name" value="Hemolysn_Ca-bd"/>
</dbReference>
<dbReference type="PRINTS" id="PR00313">
    <property type="entry name" value="CABNDNGRPT"/>
</dbReference>
<gene>
    <name evidence="2" type="ORF">JMJ56_11375</name>
</gene>
<dbReference type="Pfam" id="PF00353">
    <property type="entry name" value="HemolysinCabind"/>
    <property type="match status" value="2"/>
</dbReference>
<dbReference type="PROSITE" id="PS00330">
    <property type="entry name" value="HEMOLYSIN_CALCIUM"/>
    <property type="match status" value="2"/>
</dbReference>
<sequence length="1063" mass="104658">MAPVIIGLLNDTGTPGDGITADPNPQLRGTATPGTLVRLMLGNTQIGSATADAEGNWQALANIIGEQDVLLVARGPDGDSAPFRLAVDQSAPAAPVPTGFAGDTTGNRSQPVWQTVDTTPAVSGTAEAGAVIRAYDGTRLLATTTADGTGAWQLALGTLPLGQYYAIGLDAEDGAGNVSARATLDLRVGETTLPVVTAVAGPAAGNYQAGQTLDITIQFNKPVVVATPPGGAGPVLEVLVGDQVLAASHVASPAPHRLTFRLTLPAGASDQDGIALGQIVQAGGTIKDSSNNPLSGGLVGVPDLSGVLVRADLAPPALTGITGPAPGNHPAGDMLVFALAFDEAVQLQLGAPAPVLEVVIGGTTLQAALLGHPAANKLSFGLVVEAEAKAQAGIALGRLIGGGAITDKVGNVWSGALGTVPDFSNVLVQADNTPPAIQAAVPRSPGPVGLGGSLVIDLQMSEAVAVAGGKPAPVLNLSIGGQAMQATLLAGTDPTVLRFALAMPDGRQGLGATVTGLSDPGGAVTDLAGNVLAPALPVSPGLAALLIDTVAPTASLIAPADGRYIPGQLLRFALSASEAMHLADGQTLPSLLIDAGGTARHASFDPFRSTPTSLAFTFRVQEGDLARGGIRVTALEDPEQRLQDAAGNPLHLTLPGTTLGVSLWPADQAPPTFRHLDGMAHGGAIDLALVFSEAIRLAGGTPVLNLMVDGTPMQAAFGAGSDGPRLPFHLDLPEGTAPQTILLTGLDLGGGQLTDLAGNAWGGTGIPAGAAVHPGAGAGGAGDDLYLVGSRGPLPQEAADGGHDTVVSTVSIALPAHLEALVLAAGAGAINGSGNAAANAITGNESANFLSSGAGDDTLAGGAGPDRLAGGAGDDVLDGASSLGEADWLSGGPGDDAYRIDTPGDVVLEASGGGRDTVFAAIPGGGYTLAAHLESLVLLGTTRTGQGNGLANAVTGNGGANWLNGAAGNDTLDGGPGHDVLLGGVGADLFLFARGSGADRIGDFTPGIDHIRLAGFGPGSFTDVLAAMADQPGGAMIDLGGGDGITLAGVQKSALSAADFLFA</sequence>
<dbReference type="Pfam" id="PF19077">
    <property type="entry name" value="Big_13"/>
    <property type="match status" value="1"/>
</dbReference>
<feature type="domain" description="Bacterial Ig-like" evidence="1">
    <location>
        <begin position="9"/>
        <end position="59"/>
    </location>
</feature>
<evidence type="ECO:0000313" key="2">
    <source>
        <dbReference type="EMBL" id="MBL6078609.1"/>
    </source>
</evidence>
<protein>
    <recommendedName>
        <fullName evidence="1">Bacterial Ig-like domain-containing protein</fullName>
    </recommendedName>
</protein>
<dbReference type="EMBL" id="JAETWB010000003">
    <property type="protein sequence ID" value="MBL6078609.1"/>
    <property type="molecule type" value="Genomic_DNA"/>
</dbReference>
<dbReference type="InterPro" id="IPR018511">
    <property type="entry name" value="Hemolysin-typ_Ca-bd_CS"/>
</dbReference>
<accession>A0ABS1U3S7</accession>
<reference evidence="2 3" key="1">
    <citation type="submission" date="2021-01" db="EMBL/GenBank/DDBJ databases">
        <title>Belnapia mucosa sp. nov. and Belnapia arida sp. nov., isolated from the Tabernas Desert (Almeria, Spain).</title>
        <authorList>
            <person name="Molina-Menor E."/>
            <person name="Vidal-Verdu A."/>
            <person name="Calonge A."/>
            <person name="Satari L."/>
            <person name="Pereto J."/>
            <person name="Porcar M."/>
        </authorList>
    </citation>
    <scope>NUCLEOTIDE SEQUENCE [LARGE SCALE GENOMIC DNA]</scope>
    <source>
        <strain evidence="2 3">T18</strain>
    </source>
</reference>
<dbReference type="InterPro" id="IPR013783">
    <property type="entry name" value="Ig-like_fold"/>
</dbReference>
<dbReference type="Gene3D" id="2.60.40.10">
    <property type="entry name" value="Immunoglobulins"/>
    <property type="match status" value="2"/>
</dbReference>
<dbReference type="InterPro" id="IPR044016">
    <property type="entry name" value="Big_13"/>
</dbReference>
<dbReference type="Proteomes" id="UP000660885">
    <property type="component" value="Unassembled WGS sequence"/>
</dbReference>
<name>A0ABS1U3S7_9PROT</name>
<evidence type="ECO:0000313" key="3">
    <source>
        <dbReference type="Proteomes" id="UP000660885"/>
    </source>
</evidence>
<organism evidence="2 3">
    <name type="scientific">Belnapia arida</name>
    <dbReference type="NCBI Taxonomy" id="2804533"/>
    <lineage>
        <taxon>Bacteria</taxon>
        <taxon>Pseudomonadati</taxon>
        <taxon>Pseudomonadota</taxon>
        <taxon>Alphaproteobacteria</taxon>
        <taxon>Acetobacterales</taxon>
        <taxon>Roseomonadaceae</taxon>
        <taxon>Belnapia</taxon>
    </lineage>
</organism>
<dbReference type="Gene3D" id="2.150.10.10">
    <property type="entry name" value="Serralysin-like metalloprotease, C-terminal"/>
    <property type="match status" value="2"/>
</dbReference>
<dbReference type="SUPFAM" id="SSF51120">
    <property type="entry name" value="beta-Roll"/>
    <property type="match status" value="2"/>
</dbReference>
<proteinExistence type="predicted"/>